<dbReference type="InParanoid" id="A0A5N4A2E2"/>
<feature type="transmembrane region" description="Helical" evidence="2">
    <location>
        <begin position="334"/>
        <end position="356"/>
    </location>
</feature>
<feature type="compositionally biased region" description="Low complexity" evidence="1">
    <location>
        <begin position="379"/>
        <end position="391"/>
    </location>
</feature>
<dbReference type="Proteomes" id="UP000327044">
    <property type="component" value="Unassembled WGS sequence"/>
</dbReference>
<evidence type="ECO:0000313" key="4">
    <source>
        <dbReference type="EMBL" id="KAB0791493.1"/>
    </source>
</evidence>
<evidence type="ECO:0000313" key="5">
    <source>
        <dbReference type="Proteomes" id="UP000327044"/>
    </source>
</evidence>
<keyword evidence="2" id="KW-0472">Membrane</keyword>
<feature type="signal peptide" evidence="3">
    <location>
        <begin position="1"/>
        <end position="19"/>
    </location>
</feature>
<proteinExistence type="predicted"/>
<evidence type="ECO:0000256" key="1">
    <source>
        <dbReference type="SAM" id="MobiDB-lite"/>
    </source>
</evidence>
<keyword evidence="2" id="KW-1133">Transmembrane helix</keyword>
<evidence type="ECO:0000256" key="2">
    <source>
        <dbReference type="SAM" id="Phobius"/>
    </source>
</evidence>
<feature type="chain" id="PRO_5024358832" evidence="3">
    <location>
        <begin position="20"/>
        <end position="502"/>
    </location>
</feature>
<evidence type="ECO:0000256" key="3">
    <source>
        <dbReference type="SAM" id="SignalP"/>
    </source>
</evidence>
<feature type="region of interest" description="Disordered" evidence="1">
    <location>
        <begin position="379"/>
        <end position="398"/>
    </location>
</feature>
<gene>
    <name evidence="4" type="ORF">PPYR_03293</name>
</gene>
<protein>
    <submittedName>
        <fullName evidence="4">Uncharacterized protein</fullName>
    </submittedName>
</protein>
<dbReference type="AlphaFoldDB" id="A0A5N4A2E2"/>
<name>A0A5N4A2E2_PHOPY</name>
<keyword evidence="3" id="KW-0732">Signal</keyword>
<accession>A0A5N4A2E2</accession>
<comment type="caution">
    <text evidence="4">The sequence shown here is derived from an EMBL/GenBank/DDBJ whole genome shotgun (WGS) entry which is preliminary data.</text>
</comment>
<dbReference type="EMBL" id="VVIM01000011">
    <property type="protein sequence ID" value="KAB0791493.1"/>
    <property type="molecule type" value="Genomic_DNA"/>
</dbReference>
<sequence length="502" mass="56243">MSLVMYFYIFIYIIANCPCNVMNLNVGTVLFTESDIAKECWSSDDVALLTTRMFLEDILPDTHSLNIHDNMYVNDLVEYFRLLLDIVRKDTHGKANQITLHALIDALGGYLYRYVLPTARYSYYAGYINYGSIEKLGKLFDELKCFLRTNGRGWIKSRGPSGVRLAVEPLELPLTTGDTNPCNTLAVIEREIGCVEIPLPFLDSPSEPAAIALPFKAHPLLKIDSKEASYVLVKYYIAATKCLTAHNANQTDTKRFTNSLFHWIQSQIVPLLNHEKFYSAFGGVLRILETLKTMGVRNEKQMGNYNIMPEMQVKDAAVKYDMDETTTDKKKSDLILMALLATIFIWFLLGSIFICYRIKAGRKRLGDGAALLSINTCSCKSSSKHSTTSASEGVTSSASKNETYYTTDSATTVESKRRLVPKKNSSHVVRRVVCYKTEGEVRAKSDRARFVENSEDRNSPSGLGVQTSFSDRFEGSSFSGEISADRIMPVYNIESSSSESAM</sequence>
<keyword evidence="5" id="KW-1185">Reference proteome</keyword>
<keyword evidence="2" id="KW-0812">Transmembrane</keyword>
<organism evidence="4 5">
    <name type="scientific">Photinus pyralis</name>
    <name type="common">Common eastern firefly</name>
    <name type="synonym">Lampyris pyralis</name>
    <dbReference type="NCBI Taxonomy" id="7054"/>
    <lineage>
        <taxon>Eukaryota</taxon>
        <taxon>Metazoa</taxon>
        <taxon>Ecdysozoa</taxon>
        <taxon>Arthropoda</taxon>
        <taxon>Hexapoda</taxon>
        <taxon>Insecta</taxon>
        <taxon>Pterygota</taxon>
        <taxon>Neoptera</taxon>
        <taxon>Endopterygota</taxon>
        <taxon>Coleoptera</taxon>
        <taxon>Polyphaga</taxon>
        <taxon>Elateriformia</taxon>
        <taxon>Elateroidea</taxon>
        <taxon>Lampyridae</taxon>
        <taxon>Lampyrinae</taxon>
        <taxon>Photinus</taxon>
    </lineage>
</organism>
<reference evidence="4 5" key="1">
    <citation type="journal article" date="2018" name="Elife">
        <title>Firefly genomes illuminate parallel origins of bioluminescence in beetles.</title>
        <authorList>
            <person name="Fallon T.R."/>
            <person name="Lower S.E."/>
            <person name="Chang C.H."/>
            <person name="Bessho-Uehara M."/>
            <person name="Martin G.J."/>
            <person name="Bewick A.J."/>
            <person name="Behringer M."/>
            <person name="Debat H.J."/>
            <person name="Wong I."/>
            <person name="Day J.C."/>
            <person name="Suvorov A."/>
            <person name="Silva C.J."/>
            <person name="Stanger-Hall K.F."/>
            <person name="Hall D.W."/>
            <person name="Schmitz R.J."/>
            <person name="Nelson D.R."/>
            <person name="Lewis S.M."/>
            <person name="Shigenobu S."/>
            <person name="Bybee S.M."/>
            <person name="Larracuente A.M."/>
            <person name="Oba Y."/>
            <person name="Weng J.K."/>
        </authorList>
    </citation>
    <scope>NUCLEOTIDE SEQUENCE [LARGE SCALE GENOMIC DNA]</scope>
    <source>
        <strain evidence="4">1611_PpyrPB1</strain>
        <tissue evidence="4">Whole body</tissue>
    </source>
</reference>